<dbReference type="RefSeq" id="WP_213237625.1">
    <property type="nucleotide sequence ID" value="NZ_JAHBCL010000025.1"/>
</dbReference>
<dbReference type="EMBL" id="JAHBCL010000025">
    <property type="protein sequence ID" value="MBS7527763.1"/>
    <property type="molecule type" value="Genomic_DNA"/>
</dbReference>
<feature type="domain" description="HTH cro/C1-type" evidence="1">
    <location>
        <begin position="8"/>
        <end position="62"/>
    </location>
</feature>
<sequence>MLTFGERLRKAREQAGLTQLDVYKAINLNNKSLSRYENNATSPDPETVKALILLYDVSADFILGLSDQMKKFQIDSNDFQSAMTAAETALPYEIGLHEKYMKLSSDSKAKVIDYIDMLLTLQLHEPK</sequence>
<dbReference type="SUPFAM" id="SSF47413">
    <property type="entry name" value="lambda repressor-like DNA-binding domains"/>
    <property type="match status" value="1"/>
</dbReference>
<evidence type="ECO:0000259" key="1">
    <source>
        <dbReference type="PROSITE" id="PS50943"/>
    </source>
</evidence>
<dbReference type="InterPro" id="IPR010982">
    <property type="entry name" value="Lambda_DNA-bd_dom_sf"/>
</dbReference>
<accession>A0ABS5PRQ7</accession>
<dbReference type="Proteomes" id="UP000746471">
    <property type="component" value="Unassembled WGS sequence"/>
</dbReference>
<dbReference type="Gene3D" id="1.10.260.40">
    <property type="entry name" value="lambda repressor-like DNA-binding domains"/>
    <property type="match status" value="1"/>
</dbReference>
<dbReference type="SMART" id="SM00530">
    <property type="entry name" value="HTH_XRE"/>
    <property type="match status" value="1"/>
</dbReference>
<keyword evidence="3" id="KW-1185">Reference proteome</keyword>
<evidence type="ECO:0000313" key="2">
    <source>
        <dbReference type="EMBL" id="MBS7527763.1"/>
    </source>
</evidence>
<dbReference type="PROSITE" id="PS50943">
    <property type="entry name" value="HTH_CROC1"/>
    <property type="match status" value="1"/>
</dbReference>
<proteinExistence type="predicted"/>
<dbReference type="InterPro" id="IPR001387">
    <property type="entry name" value="Cro/C1-type_HTH"/>
</dbReference>
<evidence type="ECO:0000313" key="3">
    <source>
        <dbReference type="Proteomes" id="UP000746471"/>
    </source>
</evidence>
<name>A0ABS5PRQ7_9FIRM</name>
<gene>
    <name evidence="2" type="ORF">KHM83_13850</name>
</gene>
<comment type="caution">
    <text evidence="2">The sequence shown here is derived from an EMBL/GenBank/DDBJ whole genome shotgun (WGS) entry which is preliminary data.</text>
</comment>
<dbReference type="Pfam" id="PF01381">
    <property type="entry name" value="HTH_3"/>
    <property type="match status" value="1"/>
</dbReference>
<protein>
    <submittedName>
        <fullName evidence="2">Helix-turn-helix transcriptional regulator</fullName>
    </submittedName>
</protein>
<reference evidence="2 3" key="1">
    <citation type="submission" date="2021-05" db="EMBL/GenBank/DDBJ databases">
        <title>Fusibacter ferrireducens sp. nov., an anaerobic, sulfur- and Fe-reducing bacterium isolated from the mangrove sediment.</title>
        <authorList>
            <person name="Qiu D."/>
        </authorList>
    </citation>
    <scope>NUCLEOTIDE SEQUENCE [LARGE SCALE GENOMIC DNA]</scope>
    <source>
        <strain evidence="2 3">DSM 12116</strain>
    </source>
</reference>
<organism evidence="2 3">
    <name type="scientific">Fusibacter paucivorans</name>
    <dbReference type="NCBI Taxonomy" id="76009"/>
    <lineage>
        <taxon>Bacteria</taxon>
        <taxon>Bacillati</taxon>
        <taxon>Bacillota</taxon>
        <taxon>Clostridia</taxon>
        <taxon>Eubacteriales</taxon>
        <taxon>Eubacteriales Family XII. Incertae Sedis</taxon>
        <taxon>Fusibacter</taxon>
    </lineage>
</organism>
<dbReference type="CDD" id="cd00093">
    <property type="entry name" value="HTH_XRE"/>
    <property type="match status" value="1"/>
</dbReference>